<evidence type="ECO:0000313" key="7">
    <source>
        <dbReference type="EMBL" id="SDD05844.1"/>
    </source>
</evidence>
<evidence type="ECO:0000313" key="8">
    <source>
        <dbReference type="Proteomes" id="UP000199494"/>
    </source>
</evidence>
<dbReference type="GO" id="GO:0055085">
    <property type="term" value="P:transmembrane transport"/>
    <property type="evidence" value="ECO:0007669"/>
    <property type="project" value="InterPro"/>
</dbReference>
<evidence type="ECO:0000256" key="3">
    <source>
        <dbReference type="ARBA" id="ARBA00022475"/>
    </source>
</evidence>
<evidence type="ECO:0000256" key="1">
    <source>
        <dbReference type="ARBA" id="ARBA00004141"/>
    </source>
</evidence>
<dbReference type="Proteomes" id="UP000199494">
    <property type="component" value="Unassembled WGS sequence"/>
</dbReference>
<gene>
    <name evidence="7" type="ORF">SAMN05421630_105380</name>
</gene>
<dbReference type="GO" id="GO:0016020">
    <property type="term" value="C:membrane"/>
    <property type="evidence" value="ECO:0007669"/>
    <property type="project" value="UniProtKB-SubCell"/>
</dbReference>
<dbReference type="STRING" id="530584.SAMN05421630_105380"/>
<keyword evidence="2" id="KW-0813">Transport</keyword>
<keyword evidence="6" id="KW-0472">Membrane</keyword>
<comment type="subcellular location">
    <subcellularLocation>
        <location evidence="1">Membrane</location>
        <topology evidence="1">Multi-pass membrane protein</topology>
    </subcellularLocation>
</comment>
<protein>
    <submittedName>
        <fullName evidence="7">Uncharacterized protein</fullName>
    </submittedName>
</protein>
<dbReference type="PANTHER" id="PTHR36838:SF3">
    <property type="entry name" value="TRANSPORTER AUXIN EFFLUX CARRIER EC FAMILY"/>
    <property type="match status" value="1"/>
</dbReference>
<organism evidence="7 8">
    <name type="scientific">Prauserella marina</name>
    <dbReference type="NCBI Taxonomy" id="530584"/>
    <lineage>
        <taxon>Bacteria</taxon>
        <taxon>Bacillati</taxon>
        <taxon>Actinomycetota</taxon>
        <taxon>Actinomycetes</taxon>
        <taxon>Pseudonocardiales</taxon>
        <taxon>Pseudonocardiaceae</taxon>
        <taxon>Prauserella</taxon>
    </lineage>
</organism>
<proteinExistence type="predicted"/>
<accession>A0A1G6RNC0</accession>
<keyword evidence="8" id="KW-1185">Reference proteome</keyword>
<name>A0A1G6RNC0_9PSEU</name>
<dbReference type="PANTHER" id="PTHR36838">
    <property type="entry name" value="AUXIN EFFLUX CARRIER FAMILY PROTEIN"/>
    <property type="match status" value="1"/>
</dbReference>
<dbReference type="AlphaFoldDB" id="A0A1G6RNC0"/>
<keyword evidence="5" id="KW-1133">Transmembrane helix</keyword>
<keyword evidence="3" id="KW-1003">Cell membrane</keyword>
<evidence type="ECO:0000256" key="5">
    <source>
        <dbReference type="ARBA" id="ARBA00022989"/>
    </source>
</evidence>
<evidence type="ECO:0000256" key="2">
    <source>
        <dbReference type="ARBA" id="ARBA00022448"/>
    </source>
</evidence>
<dbReference type="Pfam" id="PF03547">
    <property type="entry name" value="Mem_trans"/>
    <property type="match status" value="1"/>
</dbReference>
<evidence type="ECO:0000256" key="4">
    <source>
        <dbReference type="ARBA" id="ARBA00022692"/>
    </source>
</evidence>
<dbReference type="InterPro" id="IPR004776">
    <property type="entry name" value="Mem_transp_PIN-like"/>
</dbReference>
<dbReference type="EMBL" id="FMZE01000005">
    <property type="protein sequence ID" value="SDD05844.1"/>
    <property type="molecule type" value="Genomic_DNA"/>
</dbReference>
<reference evidence="7 8" key="1">
    <citation type="submission" date="2016-10" db="EMBL/GenBank/DDBJ databases">
        <authorList>
            <person name="de Groot N.N."/>
        </authorList>
    </citation>
    <scope>NUCLEOTIDE SEQUENCE [LARGE SCALE GENOMIC DNA]</scope>
    <source>
        <strain evidence="7 8">CGMCC 4.5506</strain>
    </source>
</reference>
<keyword evidence="4" id="KW-0812">Transmembrane</keyword>
<evidence type="ECO:0000256" key="6">
    <source>
        <dbReference type="ARBA" id="ARBA00023136"/>
    </source>
</evidence>
<sequence>MLERDCDVSGVVEGFVVIGVVIAVGYLVGRLGVLGPSATQVLSRTAFFVASPALLFSTLAHADIGAVFSGDLVVTTVTSSLACLLFVPIGLLRKRPAGEVAIGAMASGYVNAGNLGLPIATYVFGDATKVAPVLVFQLAVLTPFFTTILDVVSERADGTRPPLLRTLSAPLRNPIAVATAAGLIVSAIGIVPPEPVMAPIDLLADLAVPAMLLAFGISLHAGERPGRSPEAMPLLAAVVLIKNVVHPLLALGLGLILGLEGMALLAVVVCAALPTAQNVFGYAVRFEQGVSLGRDAVLSTTVLSMPLMFGAVALLA</sequence>